<dbReference type="AlphaFoldDB" id="A0AB39VWS7"/>
<keyword evidence="1" id="KW-0732">Signal</keyword>
<reference evidence="3" key="1">
    <citation type="submission" date="2024-07" db="EMBL/GenBank/DDBJ databases">
        <authorList>
            <person name="Biller S.J."/>
        </authorList>
    </citation>
    <scope>NUCLEOTIDE SEQUENCE</scope>
    <source>
        <strain evidence="3">WC2409</strain>
    </source>
</reference>
<proteinExistence type="predicted"/>
<dbReference type="InterPro" id="IPR007461">
    <property type="entry name" value="Ysc84_actin-binding"/>
</dbReference>
<gene>
    <name evidence="3" type="ORF">AB3G34_08540</name>
</gene>
<feature type="domain" description="Ysc84 actin-binding" evidence="2">
    <location>
        <begin position="96"/>
        <end position="174"/>
    </location>
</feature>
<feature type="chain" id="PRO_5044322653" evidence="1">
    <location>
        <begin position="24"/>
        <end position="179"/>
    </location>
</feature>
<organism evidence="3">
    <name type="scientific">Flavobacterium sp. WC2409</name>
    <dbReference type="NCBI Taxonomy" id="3234139"/>
    <lineage>
        <taxon>Bacteria</taxon>
        <taxon>Pseudomonadati</taxon>
        <taxon>Bacteroidota</taxon>
        <taxon>Flavobacteriia</taxon>
        <taxon>Flavobacteriales</taxon>
        <taxon>Flavobacteriaceae</taxon>
        <taxon>Flavobacterium</taxon>
    </lineage>
</organism>
<name>A0AB39VWS7_9FLAO</name>
<dbReference type="RefSeq" id="WP_367753947.1">
    <property type="nucleotide sequence ID" value="NZ_CP165625.1"/>
</dbReference>
<evidence type="ECO:0000313" key="3">
    <source>
        <dbReference type="EMBL" id="XDU93940.1"/>
    </source>
</evidence>
<accession>A0AB39VWS7</accession>
<evidence type="ECO:0000259" key="2">
    <source>
        <dbReference type="Pfam" id="PF04366"/>
    </source>
</evidence>
<dbReference type="Pfam" id="PF04366">
    <property type="entry name" value="Ysc84"/>
    <property type="match status" value="1"/>
</dbReference>
<dbReference type="EMBL" id="CP165625">
    <property type="protein sequence ID" value="XDU93940.1"/>
    <property type="molecule type" value="Genomic_DNA"/>
</dbReference>
<sequence length="179" mass="19114">MKNLNIIWVIVLACAINATPAIGQSKAKKNRIIADSNAAKVEFIKSDPLMKGLFDKATGYVIFPNVGKGGFGIGGAAGNGTVYEHNKIVGLAKLSQLSIGFQAGGQAYREVIFFESKNELERFKDSRFEFAAQASAVAVTAGASANVKYTDGVMVFTMQKGGLMYEASIGGQKFNFNKL</sequence>
<evidence type="ECO:0000256" key="1">
    <source>
        <dbReference type="SAM" id="SignalP"/>
    </source>
</evidence>
<feature type="signal peptide" evidence="1">
    <location>
        <begin position="1"/>
        <end position="23"/>
    </location>
</feature>
<protein>
    <submittedName>
        <fullName evidence="3">YSC84-related protein</fullName>
    </submittedName>
</protein>